<feature type="region of interest" description="Disordered" evidence="1">
    <location>
        <begin position="1"/>
        <end position="222"/>
    </location>
</feature>
<feature type="compositionally biased region" description="Basic residues" evidence="1">
    <location>
        <begin position="162"/>
        <end position="178"/>
    </location>
</feature>
<feature type="compositionally biased region" description="Pro residues" evidence="1">
    <location>
        <begin position="1"/>
        <end position="10"/>
    </location>
</feature>
<name>A0A6J4JXJ3_9PROT</name>
<feature type="non-terminal residue" evidence="2">
    <location>
        <position position="1"/>
    </location>
</feature>
<proteinExistence type="predicted"/>
<gene>
    <name evidence="2" type="ORF">AVDCRST_MAG08-4549</name>
</gene>
<sequence length="222" mass="24041">APPLPPPPLALFPQGAHRHGGEGHPFRAAAGAHLGTAGRVPRNEPGLHRAGAARRERPRRRRQLRHLRVPGRGLPRHRPLRPDPRRAGRGAPAGRLVRRQVRRRGNHPLALREAAQAPARPRQPGRLGDPRRLRQHAAAPRVPGLAGGDAPLAGRAADQPRGLRRRRAPLGAGLHRRRGLEPERGGQAVVRQDEVAPVLPQPVGRTGKRPGAAAPLRRPGFL</sequence>
<evidence type="ECO:0000313" key="2">
    <source>
        <dbReference type="EMBL" id="CAA9290329.1"/>
    </source>
</evidence>
<feature type="non-terminal residue" evidence="2">
    <location>
        <position position="222"/>
    </location>
</feature>
<keyword evidence="2" id="KW-0808">Transferase</keyword>
<dbReference type="GO" id="GO:0016740">
    <property type="term" value="F:transferase activity"/>
    <property type="evidence" value="ECO:0007669"/>
    <property type="project" value="UniProtKB-KW"/>
</dbReference>
<reference evidence="2" key="1">
    <citation type="submission" date="2020-02" db="EMBL/GenBank/DDBJ databases">
        <authorList>
            <person name="Meier V. D."/>
        </authorList>
    </citation>
    <scope>NUCLEOTIDE SEQUENCE</scope>
    <source>
        <strain evidence="2">AVDCRST_MAG08</strain>
    </source>
</reference>
<feature type="compositionally biased region" description="Basic residues" evidence="1">
    <location>
        <begin position="56"/>
        <end position="79"/>
    </location>
</feature>
<accession>A0A6J4JXJ3</accession>
<evidence type="ECO:0000256" key="1">
    <source>
        <dbReference type="SAM" id="MobiDB-lite"/>
    </source>
</evidence>
<protein>
    <submittedName>
        <fullName evidence="2">Glutathione S-transferase family protein</fullName>
    </submittedName>
</protein>
<feature type="compositionally biased region" description="Low complexity" evidence="1">
    <location>
        <begin position="148"/>
        <end position="160"/>
    </location>
</feature>
<dbReference type="EMBL" id="CADCTG010000368">
    <property type="protein sequence ID" value="CAA9290329.1"/>
    <property type="molecule type" value="Genomic_DNA"/>
</dbReference>
<dbReference type="AlphaFoldDB" id="A0A6J4JXJ3"/>
<feature type="compositionally biased region" description="Low complexity" evidence="1">
    <location>
        <begin position="108"/>
        <end position="127"/>
    </location>
</feature>
<feature type="compositionally biased region" description="Basic residues" evidence="1">
    <location>
        <begin position="96"/>
        <end position="106"/>
    </location>
</feature>
<organism evidence="2">
    <name type="scientific">uncultured Acetobacteraceae bacterium</name>
    <dbReference type="NCBI Taxonomy" id="169975"/>
    <lineage>
        <taxon>Bacteria</taxon>
        <taxon>Pseudomonadati</taxon>
        <taxon>Pseudomonadota</taxon>
        <taxon>Alphaproteobacteria</taxon>
        <taxon>Acetobacterales</taxon>
        <taxon>Acetobacteraceae</taxon>
        <taxon>environmental samples</taxon>
    </lineage>
</organism>